<accession>W9SB72</accession>
<keyword evidence="8 14" id="KW-0812">Transmembrane</keyword>
<dbReference type="InterPro" id="IPR001330">
    <property type="entry name" value="Prenyltrans"/>
</dbReference>
<evidence type="ECO:0000256" key="9">
    <source>
        <dbReference type="ARBA" id="ARBA00022723"/>
    </source>
</evidence>
<evidence type="ECO:0000259" key="15">
    <source>
        <dbReference type="Pfam" id="PF00432"/>
    </source>
</evidence>
<dbReference type="GO" id="GO:0005965">
    <property type="term" value="C:protein farnesyltransferase complex"/>
    <property type="evidence" value="ECO:0007669"/>
    <property type="project" value="TreeGrafter"/>
</dbReference>
<dbReference type="STRING" id="981085.W9SB72"/>
<keyword evidence="12 14" id="KW-1133">Transmembrane helix</keyword>
<evidence type="ECO:0000256" key="5">
    <source>
        <dbReference type="ARBA" id="ARBA00022475"/>
    </source>
</evidence>
<gene>
    <name evidence="17" type="ORF">L484_020495</name>
</gene>
<dbReference type="Pfam" id="PF04535">
    <property type="entry name" value="CASP_dom"/>
    <property type="match status" value="1"/>
</dbReference>
<evidence type="ECO:0000256" key="13">
    <source>
        <dbReference type="ARBA" id="ARBA00023136"/>
    </source>
</evidence>
<comment type="cofactor">
    <cofactor evidence="1">
        <name>Zn(2+)</name>
        <dbReference type="ChEBI" id="CHEBI:29105"/>
    </cofactor>
</comment>
<protein>
    <recommendedName>
        <fullName evidence="14">CASP-like protein</fullName>
    </recommendedName>
</protein>
<keyword evidence="6" id="KW-0637">Prenyltransferase</keyword>
<evidence type="ECO:0000313" key="18">
    <source>
        <dbReference type="Proteomes" id="UP000030645"/>
    </source>
</evidence>
<comment type="similarity">
    <text evidence="3 14">Belongs to the Casparian strip membrane proteins (CASP) family.</text>
</comment>
<comment type="subunit">
    <text evidence="14">Homodimer and heterodimers.</text>
</comment>
<evidence type="ECO:0000256" key="11">
    <source>
        <dbReference type="ARBA" id="ARBA00022833"/>
    </source>
</evidence>
<dbReference type="GO" id="GO:0005886">
    <property type="term" value="C:plasma membrane"/>
    <property type="evidence" value="ECO:0007669"/>
    <property type="project" value="UniProtKB-SubCell"/>
</dbReference>
<sequence>MESETPVQTVTERDQWMVENEVFQIYNFFANAPRDVKSQMLKLRRDRHLEYLDRGLRFLGPSFCVLDAKDKLYTFLQRMKHPSGGFRMHDGGEIDVRACYTAISVASILNILDDELVQDVGNYILSCQTFEGGIAGEPGSEAHGGYTFCGLATMILINEVERLDLTRLIILSYLLMSASSSAATRVDDWQSNWGKDKFPDMARASVGLSFAAFVALAWSSIVSGYILCTSKAS</sequence>
<dbReference type="Gene3D" id="1.50.10.20">
    <property type="match status" value="2"/>
</dbReference>
<keyword evidence="18" id="KW-1185">Reference proteome</keyword>
<evidence type="ECO:0000259" key="16">
    <source>
        <dbReference type="Pfam" id="PF04535"/>
    </source>
</evidence>
<organism evidence="17 18">
    <name type="scientific">Morus notabilis</name>
    <dbReference type="NCBI Taxonomy" id="981085"/>
    <lineage>
        <taxon>Eukaryota</taxon>
        <taxon>Viridiplantae</taxon>
        <taxon>Streptophyta</taxon>
        <taxon>Embryophyta</taxon>
        <taxon>Tracheophyta</taxon>
        <taxon>Spermatophyta</taxon>
        <taxon>Magnoliopsida</taxon>
        <taxon>eudicotyledons</taxon>
        <taxon>Gunneridae</taxon>
        <taxon>Pentapetalae</taxon>
        <taxon>rosids</taxon>
        <taxon>fabids</taxon>
        <taxon>Rosales</taxon>
        <taxon>Moraceae</taxon>
        <taxon>Moreae</taxon>
        <taxon>Morus</taxon>
    </lineage>
</organism>
<name>W9SB72_9ROSA</name>
<dbReference type="PANTHER" id="PTHR11774">
    <property type="entry name" value="GERANYLGERANYL TRANSFERASE TYPE BETA SUBUNIT"/>
    <property type="match status" value="1"/>
</dbReference>
<evidence type="ECO:0000256" key="6">
    <source>
        <dbReference type="ARBA" id="ARBA00022602"/>
    </source>
</evidence>
<evidence type="ECO:0000256" key="2">
    <source>
        <dbReference type="ARBA" id="ARBA00004651"/>
    </source>
</evidence>
<reference evidence="18" key="1">
    <citation type="submission" date="2013-01" db="EMBL/GenBank/DDBJ databases">
        <title>Draft Genome Sequence of a Mulberry Tree, Morus notabilis C.K. Schneid.</title>
        <authorList>
            <person name="He N."/>
            <person name="Zhao S."/>
        </authorList>
    </citation>
    <scope>NUCLEOTIDE SEQUENCE</scope>
</reference>
<evidence type="ECO:0000256" key="8">
    <source>
        <dbReference type="ARBA" id="ARBA00022692"/>
    </source>
</evidence>
<keyword evidence="5 14" id="KW-1003">Cell membrane</keyword>
<keyword evidence="10" id="KW-0677">Repeat</keyword>
<dbReference type="Pfam" id="PF00432">
    <property type="entry name" value="Prenyltrans"/>
    <property type="match status" value="1"/>
</dbReference>
<dbReference type="Proteomes" id="UP000030645">
    <property type="component" value="Unassembled WGS sequence"/>
</dbReference>
<comment type="caution">
    <text evidence="14">Lacks conserved residue(s) required for the propagation of feature annotation.</text>
</comment>
<comment type="subcellular location">
    <subcellularLocation>
        <location evidence="2 14">Cell membrane</location>
        <topology evidence="2 14">Multi-pass membrane protein</topology>
    </subcellularLocation>
</comment>
<dbReference type="InterPro" id="IPR045089">
    <property type="entry name" value="PGGT1B-like"/>
</dbReference>
<evidence type="ECO:0000256" key="12">
    <source>
        <dbReference type="ARBA" id="ARBA00022989"/>
    </source>
</evidence>
<evidence type="ECO:0000256" key="7">
    <source>
        <dbReference type="ARBA" id="ARBA00022679"/>
    </source>
</evidence>
<keyword evidence="13 14" id="KW-0472">Membrane</keyword>
<dbReference type="GO" id="GO:0046872">
    <property type="term" value="F:metal ion binding"/>
    <property type="evidence" value="ECO:0007669"/>
    <property type="project" value="UniProtKB-KW"/>
</dbReference>
<evidence type="ECO:0000256" key="14">
    <source>
        <dbReference type="RuleBase" id="RU361233"/>
    </source>
</evidence>
<evidence type="ECO:0000256" key="4">
    <source>
        <dbReference type="ARBA" id="ARBA00010497"/>
    </source>
</evidence>
<proteinExistence type="inferred from homology"/>
<feature type="transmembrane region" description="Helical" evidence="14">
    <location>
        <begin position="206"/>
        <end position="228"/>
    </location>
</feature>
<keyword evidence="7 17" id="KW-0808">Transferase</keyword>
<dbReference type="EMBL" id="KE345913">
    <property type="protein sequence ID" value="EXC20277.1"/>
    <property type="molecule type" value="Genomic_DNA"/>
</dbReference>
<dbReference type="SUPFAM" id="SSF48239">
    <property type="entry name" value="Terpenoid cyclases/Protein prenyltransferases"/>
    <property type="match status" value="1"/>
</dbReference>
<dbReference type="eggNOG" id="KOG0365">
    <property type="taxonomic scope" value="Eukaryota"/>
</dbReference>
<dbReference type="AlphaFoldDB" id="W9SB72"/>
<feature type="domain" description="Prenyltransferase alpha-alpha toroid" evidence="15">
    <location>
        <begin position="69"/>
        <end position="169"/>
    </location>
</feature>
<evidence type="ECO:0000256" key="1">
    <source>
        <dbReference type="ARBA" id="ARBA00001947"/>
    </source>
</evidence>
<evidence type="ECO:0000256" key="3">
    <source>
        <dbReference type="ARBA" id="ARBA00007651"/>
    </source>
</evidence>
<comment type="similarity">
    <text evidence="4">Belongs to the protein prenyltransferase subunit beta family.</text>
</comment>
<feature type="domain" description="Casparian strip membrane protein" evidence="16">
    <location>
        <begin position="170"/>
        <end position="215"/>
    </location>
</feature>
<dbReference type="InterPro" id="IPR008930">
    <property type="entry name" value="Terpenoid_cyclase/PrenylTrfase"/>
</dbReference>
<dbReference type="PANTHER" id="PTHR11774:SF6">
    <property type="entry name" value="PROTEIN FARNESYLTRANSFERASE SUBUNIT BETA"/>
    <property type="match status" value="1"/>
</dbReference>
<dbReference type="GO" id="GO:0004660">
    <property type="term" value="F:protein farnesyltransferase activity"/>
    <property type="evidence" value="ECO:0007669"/>
    <property type="project" value="TreeGrafter"/>
</dbReference>
<keyword evidence="11" id="KW-0862">Zinc</keyword>
<evidence type="ECO:0000256" key="10">
    <source>
        <dbReference type="ARBA" id="ARBA00022737"/>
    </source>
</evidence>
<keyword evidence="9" id="KW-0479">Metal-binding</keyword>
<dbReference type="InterPro" id="IPR006702">
    <property type="entry name" value="CASP_dom"/>
</dbReference>
<evidence type="ECO:0000313" key="17">
    <source>
        <dbReference type="EMBL" id="EXC20277.1"/>
    </source>
</evidence>